<sequence length="54" mass="5823">MGVKITGFAGLLILAVRQRVLSSEQALSLLDGALAQGMRLSDSLVRQVRDQLRA</sequence>
<gene>
    <name evidence="1" type="ORF">HELGO_WM40263</name>
</gene>
<dbReference type="EMBL" id="CACVAT010000361">
    <property type="protein sequence ID" value="CAA6821826.1"/>
    <property type="molecule type" value="Genomic_DNA"/>
</dbReference>
<accession>A0A6S6U2X5</accession>
<proteinExistence type="predicted"/>
<name>A0A6S6U2X5_9GAMM</name>
<evidence type="ECO:0008006" key="2">
    <source>
        <dbReference type="Google" id="ProtNLM"/>
    </source>
</evidence>
<protein>
    <recommendedName>
        <fullName evidence="2">DUF3368 domain-containing protein</fullName>
    </recommendedName>
</protein>
<reference evidence="1" key="1">
    <citation type="submission" date="2020-01" db="EMBL/GenBank/DDBJ databases">
        <authorList>
            <person name="Meier V. D."/>
            <person name="Meier V D."/>
        </authorList>
    </citation>
    <scope>NUCLEOTIDE SEQUENCE</scope>
    <source>
        <strain evidence="1">HLG_WM_MAG_09</strain>
    </source>
</reference>
<organism evidence="1">
    <name type="scientific">uncultured Thiotrichaceae bacterium</name>
    <dbReference type="NCBI Taxonomy" id="298394"/>
    <lineage>
        <taxon>Bacteria</taxon>
        <taxon>Pseudomonadati</taxon>
        <taxon>Pseudomonadota</taxon>
        <taxon>Gammaproteobacteria</taxon>
        <taxon>Thiotrichales</taxon>
        <taxon>Thiotrichaceae</taxon>
        <taxon>environmental samples</taxon>
    </lineage>
</organism>
<dbReference type="AlphaFoldDB" id="A0A6S6U2X5"/>
<evidence type="ECO:0000313" key="1">
    <source>
        <dbReference type="EMBL" id="CAA6821826.1"/>
    </source>
</evidence>